<evidence type="ECO:0000313" key="2">
    <source>
        <dbReference type="Proteomes" id="UP000030686"/>
    </source>
</evidence>
<dbReference type="Pfam" id="PF12520">
    <property type="entry name" value="DUF3723"/>
    <property type="match status" value="1"/>
</dbReference>
<dbReference type="EMBL" id="HG792015">
    <property type="protein sequence ID" value="CDM27571.1"/>
    <property type="molecule type" value="Genomic_DNA"/>
</dbReference>
<organism evidence="1 2">
    <name type="scientific">Penicillium roqueforti (strain FM164)</name>
    <dbReference type="NCBI Taxonomy" id="1365484"/>
    <lineage>
        <taxon>Eukaryota</taxon>
        <taxon>Fungi</taxon>
        <taxon>Dikarya</taxon>
        <taxon>Ascomycota</taxon>
        <taxon>Pezizomycotina</taxon>
        <taxon>Eurotiomycetes</taxon>
        <taxon>Eurotiomycetidae</taxon>
        <taxon>Eurotiales</taxon>
        <taxon>Aspergillaceae</taxon>
        <taxon>Penicillium</taxon>
    </lineage>
</organism>
<sequence length="132" mass="15293">MVDCRLVFGCLIDEYSNERVLSDVDPYTVETLQLLAPGVSSKDRTTVKGLVYSGEVFLNFIESERALIWKRLKRIEGIIPSLYTFFKDLWYLELCVNCIKRLITPSRSFLTIRTAMRAAFMSFDPTYAQFLI</sequence>
<protein>
    <submittedName>
        <fullName evidence="1">Uncharacterized protein</fullName>
    </submittedName>
</protein>
<dbReference type="OrthoDB" id="4227485at2759"/>
<dbReference type="AlphaFoldDB" id="W6PUV7"/>
<gene>
    <name evidence="1" type="ORF">PROQFM164_S01g001382</name>
</gene>
<dbReference type="STRING" id="1365484.W6PUV7"/>
<evidence type="ECO:0000313" key="1">
    <source>
        <dbReference type="EMBL" id="CDM27571.1"/>
    </source>
</evidence>
<proteinExistence type="predicted"/>
<dbReference type="Proteomes" id="UP000030686">
    <property type="component" value="Unassembled WGS sequence"/>
</dbReference>
<dbReference type="InterPro" id="IPR022198">
    <property type="entry name" value="DUF3723"/>
</dbReference>
<keyword evidence="2" id="KW-1185">Reference proteome</keyword>
<reference evidence="1" key="1">
    <citation type="journal article" date="2014" name="Nat. Commun.">
        <title>Multiple recent horizontal transfers of a large genomic region in cheese making fungi.</title>
        <authorList>
            <person name="Cheeseman K."/>
            <person name="Ropars J."/>
            <person name="Renault P."/>
            <person name="Dupont J."/>
            <person name="Gouzy J."/>
            <person name="Branca A."/>
            <person name="Abraham A.L."/>
            <person name="Ceppi M."/>
            <person name="Conseiller E."/>
            <person name="Debuchy R."/>
            <person name="Malagnac F."/>
            <person name="Goarin A."/>
            <person name="Silar P."/>
            <person name="Lacoste S."/>
            <person name="Sallet E."/>
            <person name="Bensimon A."/>
            <person name="Giraud T."/>
            <person name="Brygoo Y."/>
        </authorList>
    </citation>
    <scope>NUCLEOTIDE SEQUENCE [LARGE SCALE GENOMIC DNA]</scope>
    <source>
        <strain evidence="1">FM164</strain>
    </source>
</reference>
<name>W6PUV7_PENRF</name>
<accession>W6PUV7</accession>